<dbReference type="OrthoDB" id="408373at2759"/>
<dbReference type="InterPro" id="IPR000639">
    <property type="entry name" value="Epox_hydrolase-like"/>
</dbReference>
<evidence type="ECO:0000313" key="5">
    <source>
        <dbReference type="Proteomes" id="UP000186583"/>
    </source>
</evidence>
<comment type="caution">
    <text evidence="4">The sequence shown here is derived from an EMBL/GenBank/DDBJ whole genome shotgun (WGS) entry which is preliminary data.</text>
</comment>
<proteinExistence type="inferred from homology"/>
<feature type="domain" description="AB hydrolase-1" evidence="3">
    <location>
        <begin position="38"/>
        <end position="319"/>
    </location>
</feature>
<dbReference type="AlphaFoldDB" id="A0A1Q8S486"/>
<dbReference type="InterPro" id="IPR029058">
    <property type="entry name" value="AB_hydrolase_fold"/>
</dbReference>
<organism evidence="4 5">
    <name type="scientific">Colletotrichum chlorophyti</name>
    <dbReference type="NCBI Taxonomy" id="708187"/>
    <lineage>
        <taxon>Eukaryota</taxon>
        <taxon>Fungi</taxon>
        <taxon>Dikarya</taxon>
        <taxon>Ascomycota</taxon>
        <taxon>Pezizomycotina</taxon>
        <taxon>Sordariomycetes</taxon>
        <taxon>Hypocreomycetidae</taxon>
        <taxon>Glomerellales</taxon>
        <taxon>Glomerellaceae</taxon>
        <taxon>Colletotrichum</taxon>
    </lineage>
</organism>
<dbReference type="Proteomes" id="UP000186583">
    <property type="component" value="Unassembled WGS sequence"/>
</dbReference>
<dbReference type="PRINTS" id="PR00111">
    <property type="entry name" value="ABHYDROLASE"/>
</dbReference>
<evidence type="ECO:0000259" key="3">
    <source>
        <dbReference type="Pfam" id="PF00561"/>
    </source>
</evidence>
<dbReference type="GO" id="GO:0016787">
    <property type="term" value="F:hydrolase activity"/>
    <property type="evidence" value="ECO:0007669"/>
    <property type="project" value="UniProtKB-KW"/>
</dbReference>
<keyword evidence="5" id="KW-1185">Reference proteome</keyword>
<reference evidence="4 5" key="1">
    <citation type="submission" date="2016-11" db="EMBL/GenBank/DDBJ databases">
        <title>Draft Genome Assembly of Colletotrichum chlorophyti a pathogen of herbaceous plants.</title>
        <authorList>
            <person name="Gan P."/>
            <person name="Narusaka M."/>
            <person name="Tsushima A."/>
            <person name="Narusaka Y."/>
            <person name="Takano Y."/>
            <person name="Shirasu K."/>
        </authorList>
    </citation>
    <scope>NUCLEOTIDE SEQUENCE [LARGE SCALE GENOMIC DNA]</scope>
    <source>
        <strain evidence="4 5">NTL11</strain>
    </source>
</reference>
<evidence type="ECO:0000256" key="2">
    <source>
        <dbReference type="ARBA" id="ARBA00038334"/>
    </source>
</evidence>
<dbReference type="PANTHER" id="PTHR43329">
    <property type="entry name" value="EPOXIDE HYDROLASE"/>
    <property type="match status" value="1"/>
</dbReference>
<evidence type="ECO:0000313" key="4">
    <source>
        <dbReference type="EMBL" id="OLN96269.1"/>
    </source>
</evidence>
<name>A0A1Q8S486_9PEZI</name>
<keyword evidence="1 4" id="KW-0378">Hydrolase</keyword>
<protein>
    <submittedName>
        <fullName evidence="4">Bifunctional epoxide hydrolase 2-like protein 1</fullName>
    </submittedName>
</protein>
<dbReference type="PRINTS" id="PR00412">
    <property type="entry name" value="EPOXHYDRLASE"/>
</dbReference>
<dbReference type="EMBL" id="MPGH01000019">
    <property type="protein sequence ID" value="OLN96269.1"/>
    <property type="molecule type" value="Genomic_DNA"/>
</dbReference>
<dbReference type="SUPFAM" id="SSF53474">
    <property type="entry name" value="alpha/beta-Hydrolases"/>
    <property type="match status" value="1"/>
</dbReference>
<dbReference type="STRING" id="708187.A0A1Q8S486"/>
<evidence type="ECO:0000256" key="1">
    <source>
        <dbReference type="ARBA" id="ARBA00022801"/>
    </source>
</evidence>
<dbReference type="Gene3D" id="3.40.50.1820">
    <property type="entry name" value="alpha/beta hydrolase"/>
    <property type="match status" value="1"/>
</dbReference>
<accession>A0A1Q8S486</accession>
<dbReference type="InterPro" id="IPR000073">
    <property type="entry name" value="AB_hydrolase_1"/>
</dbReference>
<comment type="similarity">
    <text evidence="2">Belongs to the AB hydrolase superfamily. Epoxide hydrolase family.</text>
</comment>
<gene>
    <name evidence="4" type="ORF">CCHL11_04487</name>
</gene>
<sequence>MEVTLLNDPRVKYHKAKLNGVEYNYILAEPETRKVVGTVFLVHGWPDLSLGWRNQIPFLLSRGFRVVAPDMMGYGGTDAPEDLSFYTLKRASDDIAALARHLGLSRIVLGGHDWGGAVVYRVALWHPELISAFFVLSTPFTTPGPSYVDIGLTIPTLHYQIQFRTNAIPDYIGPGDAQNATRVRQILNSIYDVRLPNGVWAFNSSGQGFAIDLLDGVVDDTPLLSKDELDFYVEKYVNHPFNRTLNWYRTGEMNWEDELVFVPGNTTYSAKFAQPALYIGGTNDAALPPVLSTGMETYFDSLSRGLVDNGTHWMMWEQPEVINGYIDNWLNSSVLGNLTLGLNITAGAACGGALALR</sequence>
<dbReference type="Pfam" id="PF00561">
    <property type="entry name" value="Abhydrolase_1"/>
    <property type="match status" value="1"/>
</dbReference>